<dbReference type="AlphaFoldDB" id="A0A939LU20"/>
<evidence type="ECO:0000313" key="3">
    <source>
        <dbReference type="Proteomes" id="UP000664209"/>
    </source>
</evidence>
<feature type="transmembrane region" description="Helical" evidence="1">
    <location>
        <begin position="212"/>
        <end position="231"/>
    </location>
</feature>
<evidence type="ECO:0008006" key="4">
    <source>
        <dbReference type="Google" id="ProtNLM"/>
    </source>
</evidence>
<evidence type="ECO:0000313" key="2">
    <source>
        <dbReference type="EMBL" id="MBO1751307.1"/>
    </source>
</evidence>
<protein>
    <recommendedName>
        <fullName evidence="4">DUF2975 domain-containing protein</fullName>
    </recommendedName>
</protein>
<dbReference type="RefSeq" id="WP_208054974.1">
    <property type="nucleotide sequence ID" value="NZ_JAGEMK010000002.1"/>
</dbReference>
<organism evidence="2 3">
    <name type="scientific">Actinotalea soli</name>
    <dbReference type="NCBI Taxonomy" id="2819234"/>
    <lineage>
        <taxon>Bacteria</taxon>
        <taxon>Bacillati</taxon>
        <taxon>Actinomycetota</taxon>
        <taxon>Actinomycetes</taxon>
        <taxon>Micrococcales</taxon>
        <taxon>Cellulomonadaceae</taxon>
        <taxon>Actinotalea</taxon>
    </lineage>
</organism>
<keyword evidence="1" id="KW-1133">Transmembrane helix</keyword>
<name>A0A939LU20_9CELL</name>
<sequence>MDAATQEEHAAAKQLIGSAMAVGTLVVVACLLIGAGIVAALMVARGGAPVPVEVMAPARQEVVLPCVEGWSIDGISGCAPAVSAEDWPGGEPLPVHRSGPLTIYGDHQSPAIGLMAGAGPWATLLASGLVILLLVPVLRSTAEARPFAPGNARRLAVASAATATAWAMATALPALAAPRAVASFLAAWTTPPTATGETAPVPAGWIVPDPQVAWWPLLVALLLGALAAAVARGTRLADDAEGLV</sequence>
<evidence type="ECO:0000256" key="1">
    <source>
        <dbReference type="SAM" id="Phobius"/>
    </source>
</evidence>
<proteinExistence type="predicted"/>
<gene>
    <name evidence="2" type="ORF">J4G33_05770</name>
</gene>
<dbReference type="EMBL" id="JAGEMK010000002">
    <property type="protein sequence ID" value="MBO1751307.1"/>
    <property type="molecule type" value="Genomic_DNA"/>
</dbReference>
<keyword evidence="1" id="KW-0812">Transmembrane</keyword>
<keyword evidence="3" id="KW-1185">Reference proteome</keyword>
<reference evidence="2" key="1">
    <citation type="submission" date="2021-03" db="EMBL/GenBank/DDBJ databases">
        <title>Actinotalea soli sp. nov., isolated from soil.</title>
        <authorList>
            <person name="Ping W."/>
            <person name="Zhang J."/>
        </authorList>
    </citation>
    <scope>NUCLEOTIDE SEQUENCE</scope>
    <source>
        <strain evidence="2">BY-33</strain>
    </source>
</reference>
<dbReference type="Proteomes" id="UP000664209">
    <property type="component" value="Unassembled WGS sequence"/>
</dbReference>
<accession>A0A939LU20</accession>
<feature type="transmembrane region" description="Helical" evidence="1">
    <location>
        <begin position="21"/>
        <end position="44"/>
    </location>
</feature>
<comment type="caution">
    <text evidence="2">The sequence shown here is derived from an EMBL/GenBank/DDBJ whole genome shotgun (WGS) entry which is preliminary data.</text>
</comment>
<feature type="transmembrane region" description="Helical" evidence="1">
    <location>
        <begin position="155"/>
        <end position="176"/>
    </location>
</feature>
<feature type="transmembrane region" description="Helical" evidence="1">
    <location>
        <begin position="111"/>
        <end position="135"/>
    </location>
</feature>
<keyword evidence="1" id="KW-0472">Membrane</keyword>